<evidence type="ECO:0000313" key="10">
    <source>
        <dbReference type="Proteomes" id="UP000463961"/>
    </source>
</evidence>
<dbReference type="NCBIfam" id="TIGR00096">
    <property type="entry name" value="16S rRNA (cytidine(1402)-2'-O)-methyltransferase"/>
    <property type="match status" value="1"/>
</dbReference>
<dbReference type="CDD" id="cd11648">
    <property type="entry name" value="RsmI"/>
    <property type="match status" value="1"/>
</dbReference>
<evidence type="ECO:0000256" key="4">
    <source>
        <dbReference type="ARBA" id="ARBA00022679"/>
    </source>
</evidence>
<dbReference type="PANTHER" id="PTHR46111:SF1">
    <property type="entry name" value="RIBOSOMAL RNA SMALL SUBUNIT METHYLTRANSFERASE I"/>
    <property type="match status" value="1"/>
</dbReference>
<dbReference type="EC" id="2.1.1.198" evidence="6"/>
<evidence type="ECO:0000256" key="6">
    <source>
        <dbReference type="HAMAP-Rule" id="MF_01877"/>
    </source>
</evidence>
<dbReference type="Pfam" id="PF23016">
    <property type="entry name" value="RsmI_C"/>
    <property type="match status" value="1"/>
</dbReference>
<dbReference type="PANTHER" id="PTHR46111">
    <property type="entry name" value="RIBOSOMAL RNA SMALL SUBUNIT METHYLTRANSFERASE I"/>
    <property type="match status" value="1"/>
</dbReference>
<evidence type="ECO:0000256" key="5">
    <source>
        <dbReference type="ARBA" id="ARBA00022691"/>
    </source>
</evidence>
<proteinExistence type="inferred from homology"/>
<dbReference type="Gene3D" id="3.40.1010.10">
    <property type="entry name" value="Cobalt-precorrin-4 Transmethylase, Domain 1"/>
    <property type="match status" value="1"/>
</dbReference>
<dbReference type="SUPFAM" id="SSF53790">
    <property type="entry name" value="Tetrapyrrole methylase"/>
    <property type="match status" value="1"/>
</dbReference>
<dbReference type="GO" id="GO:0070677">
    <property type="term" value="F:rRNA (cytosine-2'-O-)-methyltransferase activity"/>
    <property type="evidence" value="ECO:0007669"/>
    <property type="project" value="UniProtKB-UniRule"/>
</dbReference>
<dbReference type="InterPro" id="IPR035996">
    <property type="entry name" value="4pyrrol_Methylase_sf"/>
</dbReference>
<evidence type="ECO:0000256" key="1">
    <source>
        <dbReference type="ARBA" id="ARBA00022490"/>
    </source>
</evidence>
<dbReference type="InterPro" id="IPR000878">
    <property type="entry name" value="4pyrrol_Mease"/>
</dbReference>
<keyword evidence="5 6" id="KW-0949">S-adenosyl-L-methionine</keyword>
<sequence>MAMATLTQPPENSTATLYVVATPIGNLEDLSPRAARILREVSVVAAEDTRRTATLLRHVGSGAAMLVADEHHEQRAAQKIAAHLAAGQSVALVSDAGTPAISDPGGRVVAALRTEGWPIVAVPGACAAAAALSIAGLTHTGGGWIFAGFLPTKTQERLRVLADWKARAADDLALVFYEAPHRIDETLAALAEAFGAEREILIGRELTKVFEQSVRLPLGEAVAWLESDANHARGEFVLVVFPPAERQAVASGLDEAAEKVVSALVAAGLPTKQVAQIAQQLTGVPKDLLYQRALALKD</sequence>
<name>A0A7R6QV92_9RHOO</name>
<dbReference type="GO" id="GO:0005737">
    <property type="term" value="C:cytoplasm"/>
    <property type="evidence" value="ECO:0007669"/>
    <property type="project" value="UniProtKB-SubCell"/>
</dbReference>
<gene>
    <name evidence="6 9" type="primary">rsmI</name>
    <name evidence="9" type="ORF">ICHIAU1_02300</name>
</gene>
<comment type="similarity">
    <text evidence="6">Belongs to the methyltransferase superfamily. RsmI family.</text>
</comment>
<evidence type="ECO:0000313" key="9">
    <source>
        <dbReference type="EMBL" id="BBU67947.1"/>
    </source>
</evidence>
<evidence type="ECO:0000256" key="3">
    <source>
        <dbReference type="ARBA" id="ARBA00022603"/>
    </source>
</evidence>
<dbReference type="InterPro" id="IPR008189">
    <property type="entry name" value="rRNA_ssu_MeTfrase_I"/>
</dbReference>
<dbReference type="InterPro" id="IPR014777">
    <property type="entry name" value="4pyrrole_Mease_sub1"/>
</dbReference>
<accession>A0A7R6QV92</accession>
<keyword evidence="3 6" id="KW-0489">Methyltransferase</keyword>
<keyword evidence="1 6" id="KW-0963">Cytoplasm</keyword>
<dbReference type="Proteomes" id="UP000463961">
    <property type="component" value="Chromosome"/>
</dbReference>
<comment type="catalytic activity">
    <reaction evidence="6">
        <text>cytidine(1402) in 16S rRNA + S-adenosyl-L-methionine = 2'-O-methylcytidine(1402) in 16S rRNA + S-adenosyl-L-homocysteine + H(+)</text>
        <dbReference type="Rhea" id="RHEA:42924"/>
        <dbReference type="Rhea" id="RHEA-COMP:10285"/>
        <dbReference type="Rhea" id="RHEA-COMP:10286"/>
        <dbReference type="ChEBI" id="CHEBI:15378"/>
        <dbReference type="ChEBI" id="CHEBI:57856"/>
        <dbReference type="ChEBI" id="CHEBI:59789"/>
        <dbReference type="ChEBI" id="CHEBI:74495"/>
        <dbReference type="ChEBI" id="CHEBI:82748"/>
        <dbReference type="EC" id="2.1.1.198"/>
    </reaction>
</comment>
<comment type="subcellular location">
    <subcellularLocation>
        <location evidence="6">Cytoplasm</location>
    </subcellularLocation>
</comment>
<feature type="domain" description="RsmI HTH" evidence="8">
    <location>
        <begin position="253"/>
        <end position="297"/>
    </location>
</feature>
<organism evidence="9 10">
    <name type="scientific">Fluviibacter phosphoraccumulans</name>
    <dbReference type="NCBI Taxonomy" id="1751046"/>
    <lineage>
        <taxon>Bacteria</taxon>
        <taxon>Pseudomonadati</taxon>
        <taxon>Pseudomonadota</taxon>
        <taxon>Betaproteobacteria</taxon>
        <taxon>Rhodocyclales</taxon>
        <taxon>Fluviibacteraceae</taxon>
        <taxon>Fluviibacter</taxon>
    </lineage>
</organism>
<keyword evidence="2 6" id="KW-0698">rRNA processing</keyword>
<dbReference type="Pfam" id="PF00590">
    <property type="entry name" value="TP_methylase"/>
    <property type="match status" value="1"/>
</dbReference>
<dbReference type="PIRSF" id="PIRSF005917">
    <property type="entry name" value="MTase_YraL"/>
    <property type="match status" value="1"/>
</dbReference>
<keyword evidence="4 6" id="KW-0808">Transferase</keyword>
<feature type="domain" description="Tetrapyrrole methylase" evidence="7">
    <location>
        <begin position="16"/>
        <end position="221"/>
    </location>
</feature>
<keyword evidence="10" id="KW-1185">Reference proteome</keyword>
<reference evidence="10" key="1">
    <citation type="submission" date="2020-01" db="EMBL/GenBank/DDBJ databases">
        <title>Phosphoaccumulans saitamaens gen. nov., sp. nov., a polyphosphate accumulating bacterium isolated from surface river water.</title>
        <authorList>
            <person name="Watanabe K."/>
            <person name="Suda W."/>
        </authorList>
    </citation>
    <scope>NUCLEOTIDE SEQUENCE [LARGE SCALE GENOMIC DNA]</scope>
    <source>
        <strain evidence="10">ICHIAU1</strain>
    </source>
</reference>
<dbReference type="PROSITE" id="PS01296">
    <property type="entry name" value="RSMI"/>
    <property type="match status" value="1"/>
</dbReference>
<dbReference type="Gene3D" id="3.30.950.10">
    <property type="entry name" value="Methyltransferase, Cobalt-precorrin-4 Transmethylase, Domain 2"/>
    <property type="match status" value="1"/>
</dbReference>
<evidence type="ECO:0000256" key="2">
    <source>
        <dbReference type="ARBA" id="ARBA00022552"/>
    </source>
</evidence>
<dbReference type="InterPro" id="IPR018063">
    <property type="entry name" value="SAM_MeTrfase_RsmI_CS"/>
</dbReference>
<evidence type="ECO:0000259" key="8">
    <source>
        <dbReference type="Pfam" id="PF23016"/>
    </source>
</evidence>
<evidence type="ECO:0000259" key="7">
    <source>
        <dbReference type="Pfam" id="PF00590"/>
    </source>
</evidence>
<dbReference type="InterPro" id="IPR014776">
    <property type="entry name" value="4pyrrole_Mease_sub2"/>
</dbReference>
<dbReference type="InterPro" id="IPR053910">
    <property type="entry name" value="RsmI_HTH"/>
</dbReference>
<dbReference type="HAMAP" id="MF_01877">
    <property type="entry name" value="16SrRNA_methyltr_I"/>
    <property type="match status" value="1"/>
</dbReference>
<dbReference type="AlphaFoldDB" id="A0A7R6QV92"/>
<protein>
    <recommendedName>
        <fullName evidence="6">Ribosomal RNA small subunit methyltransferase I</fullName>
        <ecNumber evidence="6">2.1.1.198</ecNumber>
    </recommendedName>
    <alternativeName>
        <fullName evidence="6">16S rRNA 2'-O-ribose C1402 methyltransferase</fullName>
    </alternativeName>
    <alternativeName>
        <fullName evidence="6">rRNA (cytidine-2'-O-)-methyltransferase RsmI</fullName>
    </alternativeName>
</protein>
<comment type="function">
    <text evidence="6">Catalyzes the 2'-O-methylation of the ribose of cytidine 1402 (C1402) in 16S rRNA.</text>
</comment>
<dbReference type="EMBL" id="AP022345">
    <property type="protein sequence ID" value="BBU67947.1"/>
    <property type="molecule type" value="Genomic_DNA"/>
</dbReference>